<gene>
    <name evidence="2" type="ORF">ACH5RR_028986</name>
</gene>
<feature type="region of interest" description="Disordered" evidence="1">
    <location>
        <begin position="1"/>
        <end position="21"/>
    </location>
</feature>
<organism evidence="2 3">
    <name type="scientific">Cinchona calisaya</name>
    <dbReference type="NCBI Taxonomy" id="153742"/>
    <lineage>
        <taxon>Eukaryota</taxon>
        <taxon>Viridiplantae</taxon>
        <taxon>Streptophyta</taxon>
        <taxon>Embryophyta</taxon>
        <taxon>Tracheophyta</taxon>
        <taxon>Spermatophyta</taxon>
        <taxon>Magnoliopsida</taxon>
        <taxon>eudicotyledons</taxon>
        <taxon>Gunneridae</taxon>
        <taxon>Pentapetalae</taxon>
        <taxon>asterids</taxon>
        <taxon>lamiids</taxon>
        <taxon>Gentianales</taxon>
        <taxon>Rubiaceae</taxon>
        <taxon>Cinchonoideae</taxon>
        <taxon>Cinchoneae</taxon>
        <taxon>Cinchona</taxon>
    </lineage>
</organism>
<accession>A0ABD2YQD0</accession>
<proteinExistence type="predicted"/>
<name>A0ABD2YQD0_9GENT</name>
<feature type="compositionally biased region" description="Basic and acidic residues" evidence="1">
    <location>
        <begin position="159"/>
        <end position="170"/>
    </location>
</feature>
<protein>
    <recommendedName>
        <fullName evidence="4">Cellular-myelocytomatosis proto-oncogene</fullName>
    </recommendedName>
</protein>
<feature type="region of interest" description="Disordered" evidence="1">
    <location>
        <begin position="52"/>
        <end position="73"/>
    </location>
</feature>
<dbReference type="Proteomes" id="UP001630127">
    <property type="component" value="Unassembled WGS sequence"/>
</dbReference>
<comment type="caution">
    <text evidence="2">The sequence shown here is derived from an EMBL/GenBank/DDBJ whole genome shotgun (WGS) entry which is preliminary data.</text>
</comment>
<evidence type="ECO:0000256" key="1">
    <source>
        <dbReference type="SAM" id="MobiDB-lite"/>
    </source>
</evidence>
<dbReference type="EMBL" id="JBJUIK010000012">
    <property type="protein sequence ID" value="KAL3509585.1"/>
    <property type="molecule type" value="Genomic_DNA"/>
</dbReference>
<evidence type="ECO:0000313" key="3">
    <source>
        <dbReference type="Proteomes" id="UP001630127"/>
    </source>
</evidence>
<sequence length="186" mass="20496">MCVAETARFSSKEPKPEPPAAFTFIASSTPNQDVSHPSFSSMSSKRGAVLKPPIFPSEEYKPQSPPNQEINTSCLDDVPIKEVSKDEILAFVFENLVDLIAPQEEIEIVTRCAEPEPEPLTEFTFTASSTPNEAESHASSFTINSKCRAVLKPPIFPSEEYKPQSPHDQEINTSSLDDVPIKEVSK</sequence>
<reference evidence="2 3" key="1">
    <citation type="submission" date="2024-11" db="EMBL/GenBank/DDBJ databases">
        <title>A near-complete genome assembly of Cinchona calisaya.</title>
        <authorList>
            <person name="Lian D.C."/>
            <person name="Zhao X.W."/>
            <person name="Wei L."/>
        </authorList>
    </citation>
    <scope>NUCLEOTIDE SEQUENCE [LARGE SCALE GENOMIC DNA]</scope>
    <source>
        <tissue evidence="2">Nenye</tissue>
    </source>
</reference>
<keyword evidence="3" id="KW-1185">Reference proteome</keyword>
<dbReference type="AlphaFoldDB" id="A0ABD2YQD0"/>
<feature type="region of interest" description="Disordered" evidence="1">
    <location>
        <begin position="156"/>
        <end position="186"/>
    </location>
</feature>
<evidence type="ECO:0008006" key="4">
    <source>
        <dbReference type="Google" id="ProtNLM"/>
    </source>
</evidence>
<evidence type="ECO:0000313" key="2">
    <source>
        <dbReference type="EMBL" id="KAL3509585.1"/>
    </source>
</evidence>